<name>A0ABQ6QHN5_9GAMM</name>
<gene>
    <name evidence="1" type="ORF">STENOSP10_39190</name>
</gene>
<dbReference type="RefSeq" id="WP_338168173.1">
    <property type="nucleotide sequence ID" value="NZ_BTRJ01000066.1"/>
</dbReference>
<comment type="caution">
    <text evidence="1">The sequence shown here is derived from an EMBL/GenBank/DDBJ whole genome shotgun (WGS) entry which is preliminary data.</text>
</comment>
<proteinExistence type="predicted"/>
<keyword evidence="2" id="KW-1185">Reference proteome</keyword>
<reference evidence="2" key="1">
    <citation type="submission" date="2023-07" db="EMBL/GenBank/DDBJ databases">
        <title>Genome sequence of Stenotrophomonas sp. Alg010 isolated from Sargassum waste.</title>
        <authorList>
            <person name="Mohapatra"/>
            <person name="B.R."/>
        </authorList>
    </citation>
    <scope>NUCLEOTIDE SEQUENCE [LARGE SCALE GENOMIC DNA]</scope>
    <source>
        <strain evidence="2">Alg010</strain>
    </source>
</reference>
<protein>
    <submittedName>
        <fullName evidence="1">Uncharacterized protein</fullName>
    </submittedName>
</protein>
<dbReference type="EMBL" id="BTRJ01000066">
    <property type="protein sequence ID" value="GMR29695.1"/>
    <property type="molecule type" value="Genomic_DNA"/>
</dbReference>
<organism evidence="1 2">
    <name type="scientific">Stenotrophomonas sepilia</name>
    <dbReference type="NCBI Taxonomy" id="2860290"/>
    <lineage>
        <taxon>Bacteria</taxon>
        <taxon>Pseudomonadati</taxon>
        <taxon>Pseudomonadota</taxon>
        <taxon>Gammaproteobacteria</taxon>
        <taxon>Lysobacterales</taxon>
        <taxon>Lysobacteraceae</taxon>
        <taxon>Stenotrophomonas</taxon>
        <taxon>Stenotrophomonas maltophilia group</taxon>
    </lineage>
</organism>
<evidence type="ECO:0000313" key="2">
    <source>
        <dbReference type="Proteomes" id="UP001306668"/>
    </source>
</evidence>
<sequence length="209" mass="23118">MDTLVRRRMAAQSVIADSGSYRRSPTNSRMFRPFLLLVCAVPAIAIGAREGQAPEWVREVAADKDLQVDLEMVGVRLEPTARGAFLDTRAHRIGARRFRALYQVFDSNADSPMGLCGAGREIHLFVYEVMPLEPVERGRIRISSCLEALSLASQNSGRPHSESDFSSVIWQGDGITIEWWGIGPGGDASSHYALRNDRFVPTRSGEGNR</sequence>
<accession>A0ABQ6QHN5</accession>
<evidence type="ECO:0000313" key="1">
    <source>
        <dbReference type="EMBL" id="GMR29695.1"/>
    </source>
</evidence>
<dbReference type="Proteomes" id="UP001306668">
    <property type="component" value="Unassembled WGS sequence"/>
</dbReference>